<evidence type="ECO:0000256" key="4">
    <source>
        <dbReference type="ARBA" id="ARBA00022692"/>
    </source>
</evidence>
<dbReference type="GO" id="GO:0005886">
    <property type="term" value="C:plasma membrane"/>
    <property type="evidence" value="ECO:0007669"/>
    <property type="project" value="UniProtKB-SubCell"/>
</dbReference>
<evidence type="ECO:0000256" key="2">
    <source>
        <dbReference type="ARBA" id="ARBA00022475"/>
    </source>
</evidence>
<keyword evidence="6 10" id="KW-1133">Transmembrane helix</keyword>
<evidence type="ECO:0000256" key="8">
    <source>
        <dbReference type="ARBA" id="ARBA00023170"/>
    </source>
</evidence>
<evidence type="ECO:0000313" key="12">
    <source>
        <dbReference type="EMBL" id="KAK9878654.1"/>
    </source>
</evidence>
<keyword evidence="3" id="KW-0716">Sensory transduction</keyword>
<dbReference type="Proteomes" id="UP001431783">
    <property type="component" value="Unassembled WGS sequence"/>
</dbReference>
<protein>
    <recommendedName>
        <fullName evidence="14">Odorant receptor</fullName>
    </recommendedName>
</protein>
<evidence type="ECO:0000256" key="1">
    <source>
        <dbReference type="ARBA" id="ARBA00004651"/>
    </source>
</evidence>
<dbReference type="InterPro" id="IPR004117">
    <property type="entry name" value="7tm6_olfct_rcpt"/>
</dbReference>
<feature type="signal peptide" evidence="11">
    <location>
        <begin position="1"/>
        <end position="16"/>
    </location>
</feature>
<evidence type="ECO:0000256" key="7">
    <source>
        <dbReference type="ARBA" id="ARBA00023136"/>
    </source>
</evidence>
<keyword evidence="9" id="KW-0807">Transducer</keyword>
<dbReference type="GO" id="GO:0004984">
    <property type="term" value="F:olfactory receptor activity"/>
    <property type="evidence" value="ECO:0007669"/>
    <property type="project" value="InterPro"/>
</dbReference>
<keyword evidence="4 10" id="KW-0812">Transmembrane</keyword>
<evidence type="ECO:0008006" key="14">
    <source>
        <dbReference type="Google" id="ProtNLM"/>
    </source>
</evidence>
<dbReference type="Pfam" id="PF02949">
    <property type="entry name" value="7tm_6"/>
    <property type="match status" value="1"/>
</dbReference>
<evidence type="ECO:0000256" key="10">
    <source>
        <dbReference type="SAM" id="Phobius"/>
    </source>
</evidence>
<feature type="transmembrane region" description="Helical" evidence="10">
    <location>
        <begin position="61"/>
        <end position="84"/>
    </location>
</feature>
<keyword evidence="2" id="KW-1003">Cell membrane</keyword>
<comment type="subcellular location">
    <subcellularLocation>
        <location evidence="1">Cell membrane</location>
        <topology evidence="1">Multi-pass membrane protein</topology>
    </subcellularLocation>
</comment>
<accession>A0AAW1UH30</accession>
<evidence type="ECO:0000256" key="11">
    <source>
        <dbReference type="SAM" id="SignalP"/>
    </source>
</evidence>
<organism evidence="12 13">
    <name type="scientific">Henosepilachna vigintioctopunctata</name>
    <dbReference type="NCBI Taxonomy" id="420089"/>
    <lineage>
        <taxon>Eukaryota</taxon>
        <taxon>Metazoa</taxon>
        <taxon>Ecdysozoa</taxon>
        <taxon>Arthropoda</taxon>
        <taxon>Hexapoda</taxon>
        <taxon>Insecta</taxon>
        <taxon>Pterygota</taxon>
        <taxon>Neoptera</taxon>
        <taxon>Endopterygota</taxon>
        <taxon>Coleoptera</taxon>
        <taxon>Polyphaga</taxon>
        <taxon>Cucujiformia</taxon>
        <taxon>Coccinelloidea</taxon>
        <taxon>Coccinellidae</taxon>
        <taxon>Epilachninae</taxon>
        <taxon>Epilachnini</taxon>
        <taxon>Henosepilachna</taxon>
    </lineage>
</organism>
<dbReference type="AlphaFoldDB" id="A0AAW1UH30"/>
<name>A0AAW1UH30_9CUCU</name>
<feature type="chain" id="PRO_5043475187" description="Odorant receptor" evidence="11">
    <location>
        <begin position="17"/>
        <end position="194"/>
    </location>
</feature>
<keyword evidence="8" id="KW-0675">Receptor</keyword>
<evidence type="ECO:0000256" key="6">
    <source>
        <dbReference type="ARBA" id="ARBA00022989"/>
    </source>
</evidence>
<evidence type="ECO:0000256" key="9">
    <source>
        <dbReference type="ARBA" id="ARBA00023224"/>
    </source>
</evidence>
<keyword evidence="11" id="KW-0732">Signal</keyword>
<feature type="transmembrane region" description="Helical" evidence="10">
    <location>
        <begin position="96"/>
        <end position="119"/>
    </location>
</feature>
<evidence type="ECO:0000256" key="5">
    <source>
        <dbReference type="ARBA" id="ARBA00022725"/>
    </source>
</evidence>
<keyword evidence="7 10" id="KW-0472">Membrane</keyword>
<gene>
    <name evidence="12" type="ORF">WA026_023105</name>
</gene>
<dbReference type="PANTHER" id="PTHR21137:SF35">
    <property type="entry name" value="ODORANT RECEPTOR 19A-RELATED"/>
    <property type="match status" value="1"/>
</dbReference>
<dbReference type="EMBL" id="JARQZJ010000052">
    <property type="protein sequence ID" value="KAK9878654.1"/>
    <property type="molecule type" value="Genomic_DNA"/>
</dbReference>
<dbReference type="GO" id="GO:0005549">
    <property type="term" value="F:odorant binding"/>
    <property type="evidence" value="ECO:0007669"/>
    <property type="project" value="InterPro"/>
</dbReference>
<evidence type="ECO:0000256" key="3">
    <source>
        <dbReference type="ARBA" id="ARBA00022606"/>
    </source>
</evidence>
<keyword evidence="13" id="KW-1185">Reference proteome</keyword>
<reference evidence="12 13" key="1">
    <citation type="submission" date="2023-03" db="EMBL/GenBank/DDBJ databases">
        <title>Genome insight into feeding habits of ladybird beetles.</title>
        <authorList>
            <person name="Li H.-S."/>
            <person name="Huang Y.-H."/>
            <person name="Pang H."/>
        </authorList>
    </citation>
    <scope>NUCLEOTIDE SEQUENCE [LARGE SCALE GENOMIC DNA]</scope>
    <source>
        <strain evidence="12">SYSU_2023b</strain>
        <tissue evidence="12">Whole body</tissue>
    </source>
</reference>
<comment type="caution">
    <text evidence="12">The sequence shown here is derived from an EMBL/GenBank/DDBJ whole genome shotgun (WGS) entry which is preliminary data.</text>
</comment>
<keyword evidence="5" id="KW-0552">Olfaction</keyword>
<evidence type="ECO:0000313" key="13">
    <source>
        <dbReference type="Proteomes" id="UP001431783"/>
    </source>
</evidence>
<dbReference type="PANTHER" id="PTHR21137">
    <property type="entry name" value="ODORANT RECEPTOR"/>
    <property type="match status" value="1"/>
</dbReference>
<dbReference type="GO" id="GO:0007165">
    <property type="term" value="P:signal transduction"/>
    <property type="evidence" value="ECO:0007669"/>
    <property type="project" value="UniProtKB-KW"/>
</dbReference>
<sequence>MILYFVLHLNIQFMLLLDCLKNIEVAQDNSEHNNQHISQRLSSIIRHYQKISRYQILLEKLLQISLYFVVWLGLFAFIFVSYMLTSTDLDFNYKLTLFVVWITIALIAVNVICFCQFYADQNQEFYNTLCKCQWYEWAHNTQKSYRILLGYAARDRAVTAGVIRIDFSFVIWFGRKTASAVAFLTTIEERNTRK</sequence>
<proteinExistence type="predicted"/>